<dbReference type="eggNOG" id="COG1349">
    <property type="taxonomic scope" value="Bacteria"/>
</dbReference>
<dbReference type="InterPro" id="IPR014036">
    <property type="entry name" value="DeoR-like_C"/>
</dbReference>
<dbReference type="PROSITE" id="PS51000">
    <property type="entry name" value="HTH_DEOR_2"/>
    <property type="match status" value="1"/>
</dbReference>
<keyword evidence="2" id="KW-0804">Transcription</keyword>
<dbReference type="InterPro" id="IPR001034">
    <property type="entry name" value="DeoR_HTH"/>
</dbReference>
<accession>A5FVQ0</accession>
<dbReference type="Pfam" id="PF08220">
    <property type="entry name" value="HTH_DeoR"/>
    <property type="match status" value="1"/>
</dbReference>
<dbReference type="InterPro" id="IPR036388">
    <property type="entry name" value="WH-like_DNA-bd_sf"/>
</dbReference>
<dbReference type="SMART" id="SM01134">
    <property type="entry name" value="DeoRC"/>
    <property type="match status" value="1"/>
</dbReference>
<evidence type="ECO:0000256" key="1">
    <source>
        <dbReference type="ARBA" id="ARBA00023015"/>
    </source>
</evidence>
<dbReference type="SMART" id="SM00420">
    <property type="entry name" value="HTH_DEOR"/>
    <property type="match status" value="1"/>
</dbReference>
<dbReference type="STRING" id="349163.Acry_0458"/>
<keyword evidence="6" id="KW-1185">Reference proteome</keyword>
<evidence type="ECO:0000259" key="4">
    <source>
        <dbReference type="PROSITE" id="PS51000"/>
    </source>
</evidence>
<dbReference type="InterPro" id="IPR050313">
    <property type="entry name" value="Carb_Metab_HTH_regulators"/>
</dbReference>
<gene>
    <name evidence="5" type="ordered locus">Acry_0458</name>
</gene>
<dbReference type="HOGENOM" id="CLU_060699_3_1_5"/>
<feature type="domain" description="HTH deoR-type" evidence="4">
    <location>
        <begin position="24"/>
        <end position="79"/>
    </location>
</feature>
<reference evidence="5 6" key="1">
    <citation type="submission" date="2007-05" db="EMBL/GenBank/DDBJ databases">
        <title>Complete sequence of chromosome of Acidiphilium cryptum JF-5.</title>
        <authorList>
            <consortium name="US DOE Joint Genome Institute"/>
            <person name="Copeland A."/>
            <person name="Lucas S."/>
            <person name="Lapidus A."/>
            <person name="Barry K."/>
            <person name="Detter J.C."/>
            <person name="Glavina del Rio T."/>
            <person name="Hammon N."/>
            <person name="Israni S."/>
            <person name="Dalin E."/>
            <person name="Tice H."/>
            <person name="Pitluck S."/>
            <person name="Sims D."/>
            <person name="Brettin T."/>
            <person name="Bruce D."/>
            <person name="Han C."/>
            <person name="Schmutz J."/>
            <person name="Larimer F."/>
            <person name="Land M."/>
            <person name="Hauser L."/>
            <person name="Kyrpides N."/>
            <person name="Kim E."/>
            <person name="Magnuson T."/>
            <person name="Richardson P."/>
        </authorList>
    </citation>
    <scope>NUCLEOTIDE SEQUENCE [LARGE SCALE GENOMIC DNA]</scope>
    <source>
        <strain evidence="5 6">JF-5</strain>
    </source>
</reference>
<protein>
    <submittedName>
        <fullName evidence="5">Transcriptional regulator, DeoR family</fullName>
    </submittedName>
</protein>
<dbReference type="RefSeq" id="WP_007424285.1">
    <property type="nucleotide sequence ID" value="NC_009484.1"/>
</dbReference>
<sequence>MLLASIADGQPGNIDVTLGAKSAVLQRRLKIADWIRQYGQMRVDELSTALKVSEVTIRGDLTYLEEQGLIVRSFGKAIAAKSGAPRDRPAGAPLTKALLVPMLRRAQALIGPDQTVLIGPGPLATQAIPWLAEIPGVSVVLTSTEAIPLARTCLDARIYLLGGEITAESGMIEGAGALRMLDHFALGWSILEADALSADSALLVAAKPAERLAEAAIRRSTRSIVLIGNPALSLERRTAQLGLTGISDLILPGMPSNRLRDILLGAGFRPVETDGGTEAHFSSHPAHSRSGARAFGEAS</sequence>
<keyword evidence="1" id="KW-0805">Transcription regulation</keyword>
<dbReference type="SUPFAM" id="SSF46785">
    <property type="entry name" value="Winged helix' DNA-binding domain"/>
    <property type="match status" value="1"/>
</dbReference>
<dbReference type="PANTHER" id="PTHR30363">
    <property type="entry name" value="HTH-TYPE TRANSCRIPTIONAL REGULATOR SRLR-RELATED"/>
    <property type="match status" value="1"/>
</dbReference>
<dbReference type="Gene3D" id="1.10.10.10">
    <property type="entry name" value="Winged helix-like DNA-binding domain superfamily/Winged helix DNA-binding domain"/>
    <property type="match status" value="1"/>
</dbReference>
<proteinExistence type="predicted"/>
<evidence type="ECO:0000313" key="5">
    <source>
        <dbReference type="EMBL" id="ABQ29682.1"/>
    </source>
</evidence>
<name>A5FVQ0_ACICJ</name>
<evidence type="ECO:0000313" key="6">
    <source>
        <dbReference type="Proteomes" id="UP000000245"/>
    </source>
</evidence>
<evidence type="ECO:0000256" key="3">
    <source>
        <dbReference type="SAM" id="MobiDB-lite"/>
    </source>
</evidence>
<dbReference type="Proteomes" id="UP000000245">
    <property type="component" value="Chromosome"/>
</dbReference>
<dbReference type="PANTHER" id="PTHR30363:SF44">
    <property type="entry name" value="AGA OPERON TRANSCRIPTIONAL REPRESSOR-RELATED"/>
    <property type="match status" value="1"/>
</dbReference>
<dbReference type="AlphaFoldDB" id="A5FVQ0"/>
<feature type="region of interest" description="Disordered" evidence="3">
    <location>
        <begin position="275"/>
        <end position="299"/>
    </location>
</feature>
<dbReference type="EMBL" id="CP000697">
    <property type="protein sequence ID" value="ABQ29682.1"/>
    <property type="molecule type" value="Genomic_DNA"/>
</dbReference>
<dbReference type="KEGG" id="acr:Acry_0458"/>
<organism evidence="5 6">
    <name type="scientific">Acidiphilium cryptum (strain JF-5)</name>
    <dbReference type="NCBI Taxonomy" id="349163"/>
    <lineage>
        <taxon>Bacteria</taxon>
        <taxon>Pseudomonadati</taxon>
        <taxon>Pseudomonadota</taxon>
        <taxon>Alphaproteobacteria</taxon>
        <taxon>Acetobacterales</taxon>
        <taxon>Acidocellaceae</taxon>
        <taxon>Acidiphilium</taxon>
    </lineage>
</organism>
<dbReference type="InterPro" id="IPR036390">
    <property type="entry name" value="WH_DNA-bd_sf"/>
</dbReference>
<dbReference type="GO" id="GO:0003700">
    <property type="term" value="F:DNA-binding transcription factor activity"/>
    <property type="evidence" value="ECO:0007669"/>
    <property type="project" value="InterPro"/>
</dbReference>
<dbReference type="Pfam" id="PF00455">
    <property type="entry name" value="DeoRC"/>
    <property type="match status" value="1"/>
</dbReference>
<evidence type="ECO:0000256" key="2">
    <source>
        <dbReference type="ARBA" id="ARBA00023163"/>
    </source>
</evidence>